<dbReference type="STRING" id="27342.A0A0H2RPA4"/>
<feature type="transmembrane region" description="Helical" evidence="6">
    <location>
        <begin position="353"/>
        <end position="377"/>
    </location>
</feature>
<dbReference type="InterPro" id="IPR036259">
    <property type="entry name" value="MFS_trans_sf"/>
</dbReference>
<feature type="transmembrane region" description="Helical" evidence="6">
    <location>
        <begin position="432"/>
        <end position="452"/>
    </location>
</feature>
<evidence type="ECO:0000256" key="3">
    <source>
        <dbReference type="ARBA" id="ARBA00022989"/>
    </source>
</evidence>
<feature type="transmembrane region" description="Helical" evidence="6">
    <location>
        <begin position="493"/>
        <end position="512"/>
    </location>
</feature>
<dbReference type="GO" id="GO:0000329">
    <property type="term" value="C:fungal-type vacuole membrane"/>
    <property type="evidence" value="ECO:0007669"/>
    <property type="project" value="TreeGrafter"/>
</dbReference>
<feature type="transmembrane region" description="Helical" evidence="6">
    <location>
        <begin position="397"/>
        <end position="420"/>
    </location>
</feature>
<dbReference type="OrthoDB" id="410267at2759"/>
<dbReference type="GO" id="GO:0022857">
    <property type="term" value="F:transmembrane transporter activity"/>
    <property type="evidence" value="ECO:0007669"/>
    <property type="project" value="InterPro"/>
</dbReference>
<keyword evidence="4 6" id="KW-0472">Membrane</keyword>
<dbReference type="SUPFAM" id="SSF103473">
    <property type="entry name" value="MFS general substrate transporter"/>
    <property type="match status" value="1"/>
</dbReference>
<dbReference type="InterPro" id="IPR011701">
    <property type="entry name" value="MFS"/>
</dbReference>
<protein>
    <submittedName>
        <fullName evidence="7">MFS general substrate transporter</fullName>
    </submittedName>
</protein>
<keyword evidence="3 6" id="KW-1133">Transmembrane helix</keyword>
<dbReference type="Proteomes" id="UP000053477">
    <property type="component" value="Unassembled WGS sequence"/>
</dbReference>
<organism evidence="7 8">
    <name type="scientific">Schizopora paradoxa</name>
    <dbReference type="NCBI Taxonomy" id="27342"/>
    <lineage>
        <taxon>Eukaryota</taxon>
        <taxon>Fungi</taxon>
        <taxon>Dikarya</taxon>
        <taxon>Basidiomycota</taxon>
        <taxon>Agaricomycotina</taxon>
        <taxon>Agaricomycetes</taxon>
        <taxon>Hymenochaetales</taxon>
        <taxon>Schizoporaceae</taxon>
        <taxon>Schizopora</taxon>
    </lineage>
</organism>
<name>A0A0H2RPA4_9AGAM</name>
<comment type="subcellular location">
    <subcellularLocation>
        <location evidence="1">Membrane</location>
        <topology evidence="1">Multi-pass membrane protein</topology>
    </subcellularLocation>
</comment>
<dbReference type="PANTHER" id="PTHR21576:SF160">
    <property type="entry name" value="NODULIN-LIKE DOMAIN-CONTAINING PROTEIN"/>
    <property type="match status" value="1"/>
</dbReference>
<evidence type="ECO:0000313" key="7">
    <source>
        <dbReference type="EMBL" id="KLO13820.1"/>
    </source>
</evidence>
<keyword evidence="8" id="KW-1185">Reference proteome</keyword>
<feature type="transmembrane region" description="Helical" evidence="6">
    <location>
        <begin position="553"/>
        <end position="571"/>
    </location>
</feature>
<feature type="transmembrane region" description="Helical" evidence="6">
    <location>
        <begin position="165"/>
        <end position="186"/>
    </location>
</feature>
<feature type="transmembrane region" description="Helical" evidence="6">
    <location>
        <begin position="192"/>
        <end position="212"/>
    </location>
</feature>
<feature type="transmembrane region" description="Helical" evidence="6">
    <location>
        <begin position="49"/>
        <end position="69"/>
    </location>
</feature>
<dbReference type="Pfam" id="PF07690">
    <property type="entry name" value="MFS_1"/>
    <property type="match status" value="1"/>
</dbReference>
<feature type="transmembrane region" description="Helical" evidence="6">
    <location>
        <begin position="458"/>
        <end position="481"/>
    </location>
</feature>
<evidence type="ECO:0000313" key="8">
    <source>
        <dbReference type="Proteomes" id="UP000053477"/>
    </source>
</evidence>
<keyword evidence="2 6" id="KW-0812">Transmembrane</keyword>
<dbReference type="InParanoid" id="A0A0H2RPA4"/>
<feature type="transmembrane region" description="Helical" evidence="6">
    <location>
        <begin position="121"/>
        <end position="144"/>
    </location>
</feature>
<dbReference type="Gene3D" id="1.20.1250.20">
    <property type="entry name" value="MFS general substrate transporter like domains"/>
    <property type="match status" value="2"/>
</dbReference>
<feature type="region of interest" description="Disordered" evidence="5">
    <location>
        <begin position="575"/>
        <end position="595"/>
    </location>
</feature>
<evidence type="ECO:0000256" key="1">
    <source>
        <dbReference type="ARBA" id="ARBA00004141"/>
    </source>
</evidence>
<dbReference type="EMBL" id="KQ085953">
    <property type="protein sequence ID" value="KLO13820.1"/>
    <property type="molecule type" value="Genomic_DNA"/>
</dbReference>
<evidence type="ECO:0000256" key="5">
    <source>
        <dbReference type="SAM" id="MobiDB-lite"/>
    </source>
</evidence>
<feature type="transmembrane region" description="Helical" evidence="6">
    <location>
        <begin position="81"/>
        <end position="101"/>
    </location>
</feature>
<evidence type="ECO:0000256" key="6">
    <source>
        <dbReference type="SAM" id="Phobius"/>
    </source>
</evidence>
<sequence>MASSGEIFTTARVVLLFSALLVALGSGTNYVYSAYAPQLGSRLQISHTKLNVIGLAGNVGVYSSGPVLGKIVDNYRRGLQIILAMSFLSLLIGYNGIRHFYDEFTDDAPGQASISADVEKISMLQFCILAFCSFLTGVGGDGGLTTAMNATAKSFPDRLRASTTGIVISGFGLSAFFFSTIAHVLYPGDTSSFLLLLALGTSIPMVIGFFFVRPMPIAPHVSLPPSAEAAQRSKRSSSVQSITDDEIRSSVFVADAAVYGHLNDSRTNLLHDEHHHGHHHVLIDEESEYVHEDHEVQQPDLLGNGRSVELAISPVRGETRRRNLSTTARRSISRVSEVVRDFHGRTLLANGEFWLLFALLSLLSGTGLMYINNVGLISQALFSKGNPNYDEIESAKWQAMQVSIISIANCLGRIFAGLGADAVKNRLGRPRSYCLCVVAILFILSQLIATKVDEVENLWFASATLGLAYGGIFGLFPTIIIEWFGLGHFSENWGYVAVAPMIGGNLFSLAFGHNIDNHASPPATSNSTTLVRKADLPSGQQCFDGRECYVSSLYLTIFACSVALVLSFYAGRKDRDRMPSDEHGKSDVIWEEDES</sequence>
<evidence type="ECO:0000256" key="2">
    <source>
        <dbReference type="ARBA" id="ARBA00022692"/>
    </source>
</evidence>
<proteinExistence type="predicted"/>
<evidence type="ECO:0000256" key="4">
    <source>
        <dbReference type="ARBA" id="ARBA00023136"/>
    </source>
</evidence>
<gene>
    <name evidence="7" type="ORF">SCHPADRAFT_342732</name>
</gene>
<dbReference type="AlphaFoldDB" id="A0A0H2RPA4"/>
<feature type="compositionally biased region" description="Basic and acidic residues" evidence="5">
    <location>
        <begin position="575"/>
        <end position="588"/>
    </location>
</feature>
<dbReference type="PANTHER" id="PTHR21576">
    <property type="entry name" value="UNCHARACTERIZED NODULIN-LIKE PROTEIN"/>
    <property type="match status" value="1"/>
</dbReference>
<reference evidence="7 8" key="1">
    <citation type="submission" date="2015-04" db="EMBL/GenBank/DDBJ databases">
        <title>Complete genome sequence of Schizopora paradoxa KUC8140, a cosmopolitan wood degrader in East Asia.</title>
        <authorList>
            <consortium name="DOE Joint Genome Institute"/>
            <person name="Min B."/>
            <person name="Park H."/>
            <person name="Jang Y."/>
            <person name="Kim J.-J."/>
            <person name="Kim K.H."/>
            <person name="Pangilinan J."/>
            <person name="Lipzen A."/>
            <person name="Riley R."/>
            <person name="Grigoriev I.V."/>
            <person name="Spatafora J.W."/>
            <person name="Choi I.-G."/>
        </authorList>
    </citation>
    <scope>NUCLEOTIDE SEQUENCE [LARGE SCALE GENOMIC DNA]</scope>
    <source>
        <strain evidence="7 8">KUC8140</strain>
    </source>
</reference>
<accession>A0A0H2RPA4</accession>